<proteinExistence type="predicted"/>
<dbReference type="WBParaSite" id="SPAL_0001455600.1">
    <property type="protein sequence ID" value="SPAL_0001455600.1"/>
    <property type="gene ID" value="SPAL_0001455600"/>
</dbReference>
<feature type="compositionally biased region" description="Basic and acidic residues" evidence="2">
    <location>
        <begin position="53"/>
        <end position="75"/>
    </location>
</feature>
<evidence type="ECO:0000256" key="1">
    <source>
        <dbReference type="SAM" id="Coils"/>
    </source>
</evidence>
<protein>
    <submittedName>
        <fullName evidence="4">Uncharacterized protein</fullName>
    </submittedName>
</protein>
<accession>A0A0N5C9H2</accession>
<evidence type="ECO:0000313" key="3">
    <source>
        <dbReference type="Proteomes" id="UP000046392"/>
    </source>
</evidence>
<feature type="region of interest" description="Disordered" evidence="2">
    <location>
        <begin position="1"/>
        <end position="107"/>
    </location>
</feature>
<keyword evidence="1" id="KW-0175">Coiled coil</keyword>
<keyword evidence="3" id="KW-1185">Reference proteome</keyword>
<dbReference type="AlphaFoldDB" id="A0A0N5C9H2"/>
<sequence>MEKLRGRPVGSKNRKTLFRETRSKAASNRKSFPDIEDELPPFSLPDTSGLKRVSREASEKSENNEIKQKSTEKNNIENNDLKSNSVSVKKSLSNIEDELPPCSLPDTSGLRRISRIADEKSQNGELQEELNEKTIGDARTPAPKRLFSNIFRNSTIKCQESRKRKESSIGIRVSPRKIRKVCNSPKVQEVKNKTSQKTVPEKSIDLLNLTTESINDKKKNKANSKVGSAFERSSFEQNTEISNDNLDSEIVDEIEESDKTIETYKKKYESCRVMLIKERKKNESKRESQVKELELLKKQSFESSIALTKAKIENDKLKKECEKLKIALQNSNQVINKSQDIISQLRKKISEKDMQVAAVNKQIENYEQNQPSLRKGGKTFSRETKLYVFSMLERCISYENIDYTLKRSIKCFLNRELDDCISRRTFYKWTKEFKICSLCISGYLLEEFIKKNGKGVLFHDEATLKNEKLQIFVLCGNADGIFYEILLGAVEAKDKSTESTIEMFEKLIGSLAKVTKSFKFKFLQDTYNSIYGYLSNNIKTEKISYDSLSEIANRGKDPNEIRKYVTYSCVSYIGSDISKTIEKSLHNLSSGQETLNILKQLSKDLCIKSYAYRPIITAFRISTEDEERETSTSESNFTFIIDDDFQICKIIYQDINYTHNEILNYSKINNGMHELCKKVAPILQSKEIINVIAFTLYLHELFIFPIVRAGESSDIRQFLRYMKHLTEVIEIDQYSKLLDVEKIKAEFGDNYNIFKYEILNALSKMIKSVFEDNSVRSEKEKMIKVLKETVEDVKNKFINVYEKIVNEENYSACSIKTQTTIIAEHIFQKVRHNSSKSPYKDMVMKSAQVAASYNNMTEMLESISNNELDDIFDRVKVLTCVVENDFKDLSESVSKDKMDTCSKLTESCERRNTKLKVSKFLNEQLGAKETIKAMEEINEILAKLLSQNQKEKFLRHQLRLWKKDKNSIIEVPKMSNETDKYQRVYKQLQYCVNKFNDSIMSSITYQNYSHNDDEESSDESSGYP</sequence>
<evidence type="ECO:0000313" key="4">
    <source>
        <dbReference type="WBParaSite" id="SPAL_0001455600.1"/>
    </source>
</evidence>
<feature type="compositionally biased region" description="Low complexity" evidence="2">
    <location>
        <begin position="81"/>
        <end position="94"/>
    </location>
</feature>
<name>A0A0N5C9H2_STREA</name>
<evidence type="ECO:0000256" key="2">
    <source>
        <dbReference type="SAM" id="MobiDB-lite"/>
    </source>
</evidence>
<organism evidence="3 4">
    <name type="scientific">Strongyloides papillosus</name>
    <name type="common">Intestinal threadworm</name>
    <dbReference type="NCBI Taxonomy" id="174720"/>
    <lineage>
        <taxon>Eukaryota</taxon>
        <taxon>Metazoa</taxon>
        <taxon>Ecdysozoa</taxon>
        <taxon>Nematoda</taxon>
        <taxon>Chromadorea</taxon>
        <taxon>Rhabditida</taxon>
        <taxon>Tylenchina</taxon>
        <taxon>Panagrolaimomorpha</taxon>
        <taxon>Strongyloidoidea</taxon>
        <taxon>Strongyloididae</taxon>
        <taxon>Strongyloides</taxon>
    </lineage>
</organism>
<feature type="coiled-coil region" evidence="1">
    <location>
        <begin position="279"/>
        <end position="369"/>
    </location>
</feature>
<reference evidence="4" key="1">
    <citation type="submission" date="2017-02" db="UniProtKB">
        <authorList>
            <consortium name="WormBaseParasite"/>
        </authorList>
    </citation>
    <scope>IDENTIFICATION</scope>
</reference>
<dbReference type="Proteomes" id="UP000046392">
    <property type="component" value="Unplaced"/>
</dbReference>